<dbReference type="FunFam" id="3.30.420.150:FF:000006">
    <property type="entry name" value="Ppx/GppA family phosphatase"/>
    <property type="match status" value="1"/>
</dbReference>
<name>A0A1L2ZPS9_9MICC</name>
<dbReference type="EMBL" id="CP018135">
    <property type="protein sequence ID" value="APF41394.1"/>
    <property type="molecule type" value="Genomic_DNA"/>
</dbReference>
<dbReference type="CDD" id="cd24056">
    <property type="entry name" value="ASKHA_NBD_MtPPX1-like"/>
    <property type="match status" value="1"/>
</dbReference>
<comment type="similarity">
    <text evidence="1">Belongs to the GppA/Ppx family.</text>
</comment>
<dbReference type="PANTHER" id="PTHR30005:SF0">
    <property type="entry name" value="RETROGRADE REGULATION PROTEIN 2"/>
    <property type="match status" value="1"/>
</dbReference>
<evidence type="ECO:0000313" key="5">
    <source>
        <dbReference type="EMBL" id="APF41394.1"/>
    </source>
</evidence>
<evidence type="ECO:0000313" key="6">
    <source>
        <dbReference type="Proteomes" id="UP000183530"/>
    </source>
</evidence>
<evidence type="ECO:0000256" key="2">
    <source>
        <dbReference type="ARBA" id="ARBA00022801"/>
    </source>
</evidence>
<dbReference type="Proteomes" id="UP000183530">
    <property type="component" value="Chromosome"/>
</dbReference>
<dbReference type="AlphaFoldDB" id="A0A1L2ZPS9"/>
<sequence>MRLGVLDIGSNTVHLLLVDAHPGARPVAFASHKRPLSLIQYQDESGAITEEGQRELIDFVSEAADFARRHHAEDFLAFCTSAIRESANGPFVLDRVMTETGVTLMELSGEQEAAVTYFAVRRWFGWSAKNIMNLDIGGGSMELTIGWDALPAAAYSVPLGAGRLTRDFLPDDPPSPRDVKDLRKYIKSTLKEPVAVLKEYEKPKLVAATSKTFRSLARICGAAPSAEGPYVKRLLRLEDLKLWTRRLEAMTVEDRALLPGVSEVRAPQVLAGALSAEIAMEMLGLEQVRICPWALREGILLQRFDHLMAESGQSLNVPGHLGSNLPLGREPHVPGTPHSVASAAQQH</sequence>
<dbReference type="OrthoDB" id="9793035at2"/>
<dbReference type="RefSeq" id="WP_071894864.1">
    <property type="nucleotide sequence ID" value="NZ_CP018135.1"/>
</dbReference>
<dbReference type="Gene3D" id="3.30.420.150">
    <property type="entry name" value="Exopolyphosphatase. Domain 2"/>
    <property type="match status" value="1"/>
</dbReference>
<organism evidence="5 6">
    <name type="scientific">Neomicrococcus aestuarii</name>
    <dbReference type="NCBI Taxonomy" id="556325"/>
    <lineage>
        <taxon>Bacteria</taxon>
        <taxon>Bacillati</taxon>
        <taxon>Actinomycetota</taxon>
        <taxon>Actinomycetes</taxon>
        <taxon>Micrococcales</taxon>
        <taxon>Micrococcaceae</taxon>
        <taxon>Neomicrococcus</taxon>
    </lineage>
</organism>
<keyword evidence="6" id="KW-1185">Reference proteome</keyword>
<evidence type="ECO:0000256" key="3">
    <source>
        <dbReference type="SAM" id="MobiDB-lite"/>
    </source>
</evidence>
<dbReference type="KEGG" id="nae:BHE16_10780"/>
<proteinExistence type="inferred from homology"/>
<evidence type="ECO:0000259" key="4">
    <source>
        <dbReference type="Pfam" id="PF02541"/>
    </source>
</evidence>
<dbReference type="Gene3D" id="3.30.420.40">
    <property type="match status" value="1"/>
</dbReference>
<dbReference type="STRING" id="556325.BHE16_10780"/>
<reference evidence="5 6" key="1">
    <citation type="submission" date="2016-11" db="EMBL/GenBank/DDBJ databases">
        <title>Genome sequencing of Zhihengliuella aestuarii B18 antagonistic to Plasmodiophora brassicae.</title>
        <authorList>
            <person name="Luo Y."/>
        </authorList>
    </citation>
    <scope>NUCLEOTIDE SEQUENCE [LARGE SCALE GENOMIC DNA]</scope>
    <source>
        <strain evidence="5 6">B18</strain>
    </source>
</reference>
<dbReference type="InterPro" id="IPR003695">
    <property type="entry name" value="Ppx_GppA_N"/>
</dbReference>
<protein>
    <submittedName>
        <fullName evidence="5">Exopolyphosphatase</fullName>
    </submittedName>
</protein>
<keyword evidence="2" id="KW-0378">Hydrolase</keyword>
<feature type="domain" description="Ppx/GppA phosphatase N-terminal" evidence="4">
    <location>
        <begin position="28"/>
        <end position="303"/>
    </location>
</feature>
<evidence type="ECO:0000256" key="1">
    <source>
        <dbReference type="ARBA" id="ARBA00007125"/>
    </source>
</evidence>
<dbReference type="InterPro" id="IPR043129">
    <property type="entry name" value="ATPase_NBD"/>
</dbReference>
<feature type="region of interest" description="Disordered" evidence="3">
    <location>
        <begin position="319"/>
        <end position="347"/>
    </location>
</feature>
<dbReference type="InterPro" id="IPR050273">
    <property type="entry name" value="GppA/Ppx_hydrolase"/>
</dbReference>
<dbReference type="SUPFAM" id="SSF53067">
    <property type="entry name" value="Actin-like ATPase domain"/>
    <property type="match status" value="2"/>
</dbReference>
<gene>
    <name evidence="5" type="ORF">BHE16_10780</name>
</gene>
<accession>A0A1L2ZPS9</accession>
<dbReference type="GO" id="GO:0016462">
    <property type="term" value="F:pyrophosphatase activity"/>
    <property type="evidence" value="ECO:0007669"/>
    <property type="project" value="TreeGrafter"/>
</dbReference>
<dbReference type="Pfam" id="PF02541">
    <property type="entry name" value="Ppx-GppA"/>
    <property type="match status" value="1"/>
</dbReference>
<dbReference type="PANTHER" id="PTHR30005">
    <property type="entry name" value="EXOPOLYPHOSPHATASE"/>
    <property type="match status" value="1"/>
</dbReference>